<evidence type="ECO:0000256" key="6">
    <source>
        <dbReference type="ARBA" id="ARBA00022989"/>
    </source>
</evidence>
<evidence type="ECO:0000259" key="9">
    <source>
        <dbReference type="SMART" id="SM01299"/>
    </source>
</evidence>
<keyword evidence="10" id="KW-1185">Reference proteome</keyword>
<name>A0A1S3IUZ7_LINAN</name>
<organism evidence="10 13">
    <name type="scientific">Lingula anatina</name>
    <name type="common">Brachiopod</name>
    <name type="synonym">Lingula unguis</name>
    <dbReference type="NCBI Taxonomy" id="7574"/>
    <lineage>
        <taxon>Eukaryota</taxon>
        <taxon>Metazoa</taxon>
        <taxon>Spiralia</taxon>
        <taxon>Lophotrochozoa</taxon>
        <taxon>Brachiopoda</taxon>
        <taxon>Linguliformea</taxon>
        <taxon>Lingulata</taxon>
        <taxon>Lingulida</taxon>
        <taxon>Linguloidea</taxon>
        <taxon>Lingulidae</taxon>
        <taxon>Lingula</taxon>
    </lineage>
</organism>
<keyword evidence="7" id="KW-0472">Membrane</keyword>
<evidence type="ECO:0000313" key="11">
    <source>
        <dbReference type="RefSeq" id="XP_013402023.1"/>
    </source>
</evidence>
<keyword evidence="8" id="KW-1015">Disulfide bond</keyword>
<dbReference type="InterPro" id="IPR011009">
    <property type="entry name" value="Kinase-like_dom_sf"/>
</dbReference>
<keyword evidence="6" id="KW-1133">Transmembrane helix</keyword>
<evidence type="ECO:0000256" key="7">
    <source>
        <dbReference type="ARBA" id="ARBA00023136"/>
    </source>
</evidence>
<dbReference type="InterPro" id="IPR029244">
    <property type="entry name" value="FAM69_N"/>
</dbReference>
<reference evidence="11 12" key="1">
    <citation type="submission" date="2025-04" db="UniProtKB">
        <authorList>
            <consortium name="RefSeq"/>
        </authorList>
    </citation>
    <scope>IDENTIFICATION</scope>
    <source>
        <tissue evidence="11 12">Gonads</tissue>
    </source>
</reference>
<dbReference type="Pfam" id="PF12260">
    <property type="entry name" value="PIP49_C"/>
    <property type="match status" value="1"/>
</dbReference>
<dbReference type="Pfam" id="PF14875">
    <property type="entry name" value="PIP49_N"/>
    <property type="match status" value="1"/>
</dbReference>
<comment type="subcellular location">
    <subcellularLocation>
        <location evidence="1">Endoplasmic reticulum membrane</location>
        <topology evidence="1">Single-pass type II membrane protein</topology>
    </subcellularLocation>
</comment>
<evidence type="ECO:0000256" key="8">
    <source>
        <dbReference type="ARBA" id="ARBA00023157"/>
    </source>
</evidence>
<dbReference type="SUPFAM" id="SSF56112">
    <property type="entry name" value="Protein kinase-like (PK-like)"/>
    <property type="match status" value="1"/>
</dbReference>
<proteinExistence type="inferred from homology"/>
<dbReference type="RefSeq" id="XP_013402025.1">
    <property type="nucleotide sequence ID" value="XM_013546571.1"/>
</dbReference>
<protein>
    <submittedName>
        <fullName evidence="11 12">Protein FAM69C</fullName>
    </submittedName>
</protein>
<evidence type="ECO:0000256" key="3">
    <source>
        <dbReference type="ARBA" id="ARBA00022692"/>
    </source>
</evidence>
<dbReference type="SMART" id="SM01299">
    <property type="entry name" value="PIP49_N"/>
    <property type="match status" value="1"/>
</dbReference>
<evidence type="ECO:0000256" key="5">
    <source>
        <dbReference type="ARBA" id="ARBA00022968"/>
    </source>
</evidence>
<dbReference type="OrthoDB" id="8543887at2759"/>
<comment type="similarity">
    <text evidence="2">Belongs to the DIPK family.</text>
</comment>
<evidence type="ECO:0000313" key="12">
    <source>
        <dbReference type="RefSeq" id="XP_013402024.1"/>
    </source>
</evidence>
<evidence type="ECO:0000256" key="2">
    <source>
        <dbReference type="ARBA" id="ARBA00006338"/>
    </source>
</evidence>
<dbReference type="RefSeq" id="XP_013402024.1">
    <property type="nucleotide sequence ID" value="XM_013546570.1"/>
</dbReference>
<keyword evidence="5" id="KW-0735">Signal-anchor</keyword>
<dbReference type="KEGG" id="lak:106167717"/>
<dbReference type="GeneID" id="106167717"/>
<evidence type="ECO:0000313" key="13">
    <source>
        <dbReference type="RefSeq" id="XP_013402025.1"/>
    </source>
</evidence>
<dbReference type="PANTHER" id="PTHR21093">
    <property type="entry name" value="DIVERGENT PROTEIN KINASE DOMAIN 1C-RELATED"/>
    <property type="match status" value="1"/>
</dbReference>
<dbReference type="PANTHER" id="PTHR21093:SF2">
    <property type="entry name" value="DIVERGENT PROTEIN KINASE DOMAIN 1C"/>
    <property type="match status" value="1"/>
</dbReference>
<keyword evidence="4" id="KW-0256">Endoplasmic reticulum</keyword>
<feature type="domain" description="FAM69 N-terminal" evidence="9">
    <location>
        <begin position="6"/>
        <end position="160"/>
    </location>
</feature>
<evidence type="ECO:0000256" key="4">
    <source>
        <dbReference type="ARBA" id="ARBA00022824"/>
    </source>
</evidence>
<dbReference type="GO" id="GO:0005789">
    <property type="term" value="C:endoplasmic reticulum membrane"/>
    <property type="evidence" value="ECO:0007669"/>
    <property type="project" value="UniProtKB-SubCell"/>
</dbReference>
<keyword evidence="3" id="KW-0812">Transmembrane</keyword>
<evidence type="ECO:0000256" key="1">
    <source>
        <dbReference type="ARBA" id="ARBA00004648"/>
    </source>
</evidence>
<dbReference type="RefSeq" id="XP_013402023.1">
    <property type="nucleotide sequence ID" value="XM_013546569.1"/>
</dbReference>
<accession>A0A1S3IUZ7</accession>
<dbReference type="AlphaFoldDB" id="A0A1S3IUZ7"/>
<dbReference type="Proteomes" id="UP000085678">
    <property type="component" value="Unplaced"/>
</dbReference>
<gene>
    <name evidence="11 12 13" type="primary">LOC106167717</name>
</gene>
<sequence length="411" mass="47122">MRVFRCRRSVSRKLVVSLVILAVVTLAVVKIRSILKKMLCSEEESRLMIKELCKLYKTQNAAGNICPDLCETYTLKYVSCTNYREGKKILIMDWKGKKAVLKSKYAFKHDYDGLLFGEDVNKDLDLPVSKFLKMAQESIVYNIGHKMERNLQMLTDVWSLDFKDFINMPKSSHRHPKKTAMEDLWALIQQQEYLFMKIFQDKSKHIPRIYGTCGHAYLMEHTPPGEFLDNDVPRVPMAKKETWKKRAKIALGLLDLLQSFQNDLPEEFNMCDIKGENFGLAEDETVKAIDVDMAFLDSKLGMELLSVGNCTAHKDCDFFDCKGWCDLSEGQCTRNRINNNLQAVCKDIFLSGLDNIWHGLLSSPPLSIEQALLEEIEECANPGNIQHPDIRYKASAQSLQKIRTLIMKTLG</sequence>
<evidence type="ECO:0000313" key="10">
    <source>
        <dbReference type="Proteomes" id="UP000085678"/>
    </source>
</evidence>
<dbReference type="InterPro" id="IPR022049">
    <property type="entry name" value="FAM69_kinase_dom"/>
</dbReference>